<evidence type="ECO:0000256" key="4">
    <source>
        <dbReference type="ARBA" id="ARBA00047590"/>
    </source>
</evidence>
<dbReference type="EMBL" id="JFKB01000003">
    <property type="protein sequence ID" value="OSQ49106.1"/>
    <property type="molecule type" value="Genomic_DNA"/>
</dbReference>
<dbReference type="RefSeq" id="WP_085616801.1">
    <property type="nucleotide sequence ID" value="NZ_CAXBPE010000011.1"/>
</dbReference>
<dbReference type="Gene3D" id="3.40.50.1820">
    <property type="entry name" value="alpha/beta hydrolase"/>
    <property type="match status" value="1"/>
</dbReference>
<proteinExistence type="inferred from homology"/>
<evidence type="ECO:0000256" key="6">
    <source>
        <dbReference type="PIRSR" id="PIRSR614186-1"/>
    </source>
</evidence>
<evidence type="ECO:0000256" key="2">
    <source>
        <dbReference type="ARBA" id="ARBA00022487"/>
    </source>
</evidence>
<dbReference type="EC" id="3.1.2.12" evidence="5 7"/>
<feature type="active site" description="Charge relay system" evidence="6">
    <location>
        <position position="229"/>
    </location>
</feature>
<evidence type="ECO:0000256" key="5">
    <source>
        <dbReference type="NCBIfam" id="TIGR02821"/>
    </source>
</evidence>
<organism evidence="8 9">
    <name type="scientific">Thalassospira alkalitolerans</name>
    <dbReference type="NCBI Taxonomy" id="1293890"/>
    <lineage>
        <taxon>Bacteria</taxon>
        <taxon>Pseudomonadati</taxon>
        <taxon>Pseudomonadota</taxon>
        <taxon>Alphaproteobacteria</taxon>
        <taxon>Rhodospirillales</taxon>
        <taxon>Thalassospiraceae</taxon>
        <taxon>Thalassospira</taxon>
    </lineage>
</organism>
<dbReference type="InterPro" id="IPR029058">
    <property type="entry name" value="AB_hydrolase_fold"/>
</dbReference>
<comment type="similarity">
    <text evidence="1 7">Belongs to the esterase D family.</text>
</comment>
<keyword evidence="2 7" id="KW-0719">Serine esterase</keyword>
<dbReference type="PANTHER" id="PTHR10061">
    <property type="entry name" value="S-FORMYLGLUTATHIONE HYDROLASE"/>
    <property type="match status" value="1"/>
</dbReference>
<keyword evidence="9" id="KW-1185">Reference proteome</keyword>
<gene>
    <name evidence="8" type="ORF">TALK_05770</name>
</gene>
<evidence type="ECO:0000256" key="3">
    <source>
        <dbReference type="ARBA" id="ARBA00022801"/>
    </source>
</evidence>
<dbReference type="GO" id="GO:0005829">
    <property type="term" value="C:cytosol"/>
    <property type="evidence" value="ECO:0007669"/>
    <property type="project" value="TreeGrafter"/>
</dbReference>
<dbReference type="InterPro" id="IPR000801">
    <property type="entry name" value="Esterase-like"/>
</dbReference>
<evidence type="ECO:0000256" key="1">
    <source>
        <dbReference type="ARBA" id="ARBA00005622"/>
    </source>
</evidence>
<feature type="active site" description="Charge relay system" evidence="6">
    <location>
        <position position="262"/>
    </location>
</feature>
<evidence type="ECO:0000313" key="9">
    <source>
        <dbReference type="Proteomes" id="UP000193396"/>
    </source>
</evidence>
<dbReference type="GO" id="GO:0052689">
    <property type="term" value="F:carboxylic ester hydrolase activity"/>
    <property type="evidence" value="ECO:0007669"/>
    <property type="project" value="UniProtKB-KW"/>
</dbReference>
<dbReference type="NCBIfam" id="TIGR02821">
    <property type="entry name" value="fghA_ester_D"/>
    <property type="match status" value="1"/>
</dbReference>
<comment type="function">
    <text evidence="7">Serine hydrolase involved in the detoxification of formaldehyde.</text>
</comment>
<dbReference type="InterPro" id="IPR014186">
    <property type="entry name" value="S-formylglutathione_hydrol"/>
</dbReference>
<comment type="catalytic activity">
    <reaction evidence="4 7">
        <text>S-formylglutathione + H2O = formate + glutathione + H(+)</text>
        <dbReference type="Rhea" id="RHEA:14961"/>
        <dbReference type="ChEBI" id="CHEBI:15377"/>
        <dbReference type="ChEBI" id="CHEBI:15378"/>
        <dbReference type="ChEBI" id="CHEBI:15740"/>
        <dbReference type="ChEBI" id="CHEBI:57688"/>
        <dbReference type="ChEBI" id="CHEBI:57925"/>
        <dbReference type="EC" id="3.1.2.12"/>
    </reaction>
</comment>
<dbReference type="Proteomes" id="UP000193396">
    <property type="component" value="Unassembled WGS sequence"/>
</dbReference>
<name>A0A1Y2LEV5_9PROT</name>
<keyword evidence="3 7" id="KW-0378">Hydrolase</keyword>
<reference evidence="8 9" key="1">
    <citation type="submission" date="2014-03" db="EMBL/GenBank/DDBJ databases">
        <title>The draft genome sequence of Thalassospira alkalitolerans JCM 18968.</title>
        <authorList>
            <person name="Lai Q."/>
            <person name="Shao Z."/>
        </authorList>
    </citation>
    <scope>NUCLEOTIDE SEQUENCE [LARGE SCALE GENOMIC DNA]</scope>
    <source>
        <strain evidence="8 9">JCM 18968</strain>
    </source>
</reference>
<evidence type="ECO:0000313" key="8">
    <source>
        <dbReference type="EMBL" id="OSQ49106.1"/>
    </source>
</evidence>
<dbReference type="GO" id="GO:0046294">
    <property type="term" value="P:formaldehyde catabolic process"/>
    <property type="evidence" value="ECO:0007669"/>
    <property type="project" value="InterPro"/>
</dbReference>
<protein>
    <recommendedName>
        <fullName evidence="5 7">S-formylglutathione hydrolase</fullName>
        <ecNumber evidence="5 7">3.1.2.12</ecNumber>
    </recommendedName>
</protein>
<dbReference type="Pfam" id="PF00756">
    <property type="entry name" value="Esterase"/>
    <property type="match status" value="1"/>
</dbReference>
<comment type="caution">
    <text evidence="8">The sequence shown here is derived from an EMBL/GenBank/DDBJ whole genome shotgun (WGS) entry which is preliminary data.</text>
</comment>
<accession>A0A1Y2LEV5</accession>
<dbReference type="GO" id="GO:0018738">
    <property type="term" value="F:S-formylglutathione hydrolase activity"/>
    <property type="evidence" value="ECO:0007669"/>
    <property type="project" value="UniProtKB-UniRule"/>
</dbReference>
<sequence length="285" mass="31727">MGIENSSSNKVFGGWHKQYTHRSDVLGCDMRFAIFLPRQAGTGNRVPVMYWLSGLTCTDENFMQKAAAFRTASELGIAIVAPDTSPRGDHVPDDPDEAYDFGKGAGFYVNATQDPWARNYRMYDYITKELPALVRDHFPISDDTVISGHSMGGHGALMMALRNPGMFKSVTAFAPIANPINCPWGQKALGNYLGTDKSNWKAWDSSELMKLAISKDSQTPALVDQGDADGFLTEQLKPDTLFAAASQVNYPLNLRMHEGYDHSYYFITSFIQDHLRFHAWHLGIA</sequence>
<dbReference type="AlphaFoldDB" id="A0A1Y2LEV5"/>
<evidence type="ECO:0000256" key="7">
    <source>
        <dbReference type="RuleBase" id="RU363068"/>
    </source>
</evidence>
<dbReference type="FunFam" id="3.40.50.1820:FF:000002">
    <property type="entry name" value="S-formylglutathione hydrolase"/>
    <property type="match status" value="1"/>
</dbReference>
<dbReference type="SUPFAM" id="SSF53474">
    <property type="entry name" value="alpha/beta-Hydrolases"/>
    <property type="match status" value="1"/>
</dbReference>
<dbReference type="PANTHER" id="PTHR10061:SF1">
    <property type="entry name" value="S-FORMYLGLUTATHIONE HYDROLASE YEIG"/>
    <property type="match status" value="1"/>
</dbReference>
<dbReference type="OrthoDB" id="9782200at2"/>
<dbReference type="STRING" id="1293890.TALK_05770"/>
<feature type="active site" description="Charge relay system" evidence="6">
    <location>
        <position position="150"/>
    </location>
</feature>